<evidence type="ECO:0000259" key="4">
    <source>
        <dbReference type="PROSITE" id="PS50837"/>
    </source>
</evidence>
<feature type="compositionally biased region" description="Basic and acidic residues" evidence="3">
    <location>
        <begin position="874"/>
        <end position="884"/>
    </location>
</feature>
<dbReference type="PANTHER" id="PTHR10039:SF16">
    <property type="entry name" value="GPI INOSITOL-DEACYLASE"/>
    <property type="match status" value="1"/>
</dbReference>
<feature type="domain" description="NACHT" evidence="4">
    <location>
        <begin position="107"/>
        <end position="257"/>
    </location>
</feature>
<dbReference type="Gene3D" id="1.25.40.20">
    <property type="entry name" value="Ankyrin repeat-containing domain"/>
    <property type="match status" value="1"/>
</dbReference>
<sequence length="1818" mass="205075">MDQNGLVNQTLPWPRLDHNFQAQMQTGTNNGVQVCFQDGDINFIQELKSQDEDASSHRHRELRKARIGQGVISRSRTSSSEPELGLCDWFLERNFYKDWDEDEARTSVLWIQGPAGCGKSTIASRIVDELGWRSTRGDIHLLYFYINATNEELNGQDALLRSFMNQANKFLDPAINLFSPPYQNGTEKIEAREIQDRLFRYLRHEARLPVYIIVDGLDELEDNDCYWLIETLIEEHESSSSNLNSCFKVLLTSRDDGIRTIQEFPSAADRRTKVHPFEIQPKDTIGDIQSFIRRELVPLCNGKFRHSLDSNRQTNIVKSLTEHANGMFLWVYFQMKIICSMPTIHLIDNHIKELAIPGKGSGNGIHVFYEHMMEKLRDPVVVQSQRDIARKVFTLLLHTPGPIAVEALLEAIFVSPAESQEYRHDSKKIVRICKHLVDMDEDLHVFQWTHYSVYEYFATPRPRNGDPSTEPWKRPHEHLALEQCSDDALVAEICLSYLCRDAFSEGKLVPQTKGKQINSPRYGDNPLKTHLNNHKFLAFASTRWASHSRLSMADEKSKARVSIFLLDFYERESNMQLAFQVFLLSRNAHIIDGICRIHIFSYFHLSGIFKELADQGLLETKSRAVNGYTAVHWAVDSYNSLADRTVSKESSHPAVDHYQNGVLDTVKELIARGADANIQDGEGRTPLYHAAKQGYLKVVEELLRTKGVKVDRHSRKLGTPLIVASYKGHAPIVKRLIEAGANVKIKTLPLIGTALHEAAFYGEHEIVEMLLKKGFKVNSMSTNYGSPLQAAAAGCYKRPDRTPADLARPNVTNQRKEITLTEFKTIFNILLNMAQTLMLEVIAEREGYENIVELFRQHGKHKPPILSDQIPEGENGRNDSRKQDEVLGQGRFVSKVIAVPSWMFMNALKADDERRMEIFFTAYECIIEQAIRLNKIESLRTLASVGEQVFKDIVSFTVLRHSSQAGKSHPIGQTADTKENPSETADTISNNSWNLAKIIFDILVRISNRWRRKRRKERNVTTVAGSETEEFPFYSEDPAFKTLDRLTNIAVTILGDAIKKEKVAAVDLLSDVWTRALHHVQSQDDIGDEMLRDLMNSRIDEVISHLNKGNEEAGKSIARVAVQLLATAIGRGEMYKHLAIGLARIWAFAMEDIRKLGERKGHDYLSPLLDTVLEAVRTAIKKGDGGKIEELAQVIFAVFGHVVKERLDNLFDKAADICFKVWNMITAPECPQSKFMHGALKGRADRLIELLQLAVKNNRTDILEFAREQGEEVSDEIIAELSRYVPGLRQGHRFDNQDAPGPKCADMRYRLRWIFLAGVLSVFAIIWKLAPSEFDELDAAFFPPYPGSKDYYVSVPRTVVSFGDAWSAIPPLDPSCRRDSRGASSLLHQLSRTGLSWFCHGDPAAVSQSNIVPPSLADAESSAGRSEPVSELSPSLMAQLWTEFQKTVVTEHGSSPSRHEAEDGGDVSAPSDAQCLSPPQTWNERLCYDYIYCINLKSYAPVGRLVGINHSDPAYSSIQSSNDGDPDSSGSVKDLVFQVEEWLGFIENERWAAWEAARASNETSSGWEYDFSTLFTVWVGMAEVLKYSLLPRGEAIKAVDRSLDTLFVALYHLAASVSSPAILLPHVVDVTTLPAFRDHILLSSRISPYLSTQILKNANFLRRYWNQGLEIRAGQFRAGQIISWDVEDWFAAELRRAAVWRNEDDMHKGVGFGGYGRRYIPKSASGIDVAGFADVSRPCVTGDGGELSVCSDEDKHLMWDNIHLSGRAHEELARGAADLVIQLWLSDESYLHPPTRADRWTLFKGMGMKEGTPNSKVD</sequence>
<dbReference type="SMART" id="SM00248">
    <property type="entry name" value="ANK"/>
    <property type="match status" value="5"/>
</dbReference>
<feature type="region of interest" description="Disordered" evidence="3">
    <location>
        <begin position="965"/>
        <end position="986"/>
    </location>
</feature>
<dbReference type="Pfam" id="PF00023">
    <property type="entry name" value="Ank"/>
    <property type="match status" value="1"/>
</dbReference>
<dbReference type="InterPro" id="IPR036770">
    <property type="entry name" value="Ankyrin_rpt-contain_sf"/>
</dbReference>
<dbReference type="PRINTS" id="PR01415">
    <property type="entry name" value="ANKYRIN"/>
</dbReference>
<keyword evidence="2" id="KW-0040">ANK repeat</keyword>
<protein>
    <submittedName>
        <fullName evidence="5">Ankyrin-3</fullName>
    </submittedName>
</protein>
<feature type="region of interest" description="Disordered" evidence="3">
    <location>
        <begin position="1449"/>
        <end position="1473"/>
    </location>
</feature>
<feature type="repeat" description="ANK" evidence="2">
    <location>
        <begin position="716"/>
        <end position="748"/>
    </location>
</feature>
<dbReference type="InterPro" id="IPR002110">
    <property type="entry name" value="Ankyrin_rpt"/>
</dbReference>
<evidence type="ECO:0000256" key="2">
    <source>
        <dbReference type="PROSITE-ProRule" id="PRU00023"/>
    </source>
</evidence>
<reference evidence="5" key="1">
    <citation type="submission" date="2023-01" db="EMBL/GenBank/DDBJ databases">
        <title>The chitinases involved in constricting ring structure development in the nematode-trapping fungus Drechslerella dactyloides.</title>
        <authorList>
            <person name="Wang R."/>
            <person name="Zhang L."/>
            <person name="Tang P."/>
            <person name="Li S."/>
            <person name="Liang L."/>
        </authorList>
    </citation>
    <scope>NUCLEOTIDE SEQUENCE</scope>
    <source>
        <strain evidence="5">YMF1.00031</strain>
    </source>
</reference>
<dbReference type="InterPro" id="IPR007111">
    <property type="entry name" value="NACHT_NTPase"/>
</dbReference>
<accession>A0AAD6IXT3</accession>
<name>A0AAD6IXT3_DREDA</name>
<dbReference type="Proteomes" id="UP001221413">
    <property type="component" value="Unassembled WGS sequence"/>
</dbReference>
<organism evidence="5 6">
    <name type="scientific">Drechslerella dactyloides</name>
    <name type="common">Nematode-trapping fungus</name>
    <name type="synonym">Arthrobotrys dactyloides</name>
    <dbReference type="NCBI Taxonomy" id="74499"/>
    <lineage>
        <taxon>Eukaryota</taxon>
        <taxon>Fungi</taxon>
        <taxon>Dikarya</taxon>
        <taxon>Ascomycota</taxon>
        <taxon>Pezizomycotina</taxon>
        <taxon>Orbiliomycetes</taxon>
        <taxon>Orbiliales</taxon>
        <taxon>Orbiliaceae</taxon>
        <taxon>Drechslerella</taxon>
    </lineage>
</organism>
<feature type="region of interest" description="Disordered" evidence="3">
    <location>
        <begin position="862"/>
        <end position="884"/>
    </location>
</feature>
<dbReference type="Gene3D" id="3.40.50.300">
    <property type="entry name" value="P-loop containing nucleotide triphosphate hydrolases"/>
    <property type="match status" value="1"/>
</dbReference>
<dbReference type="SUPFAM" id="SSF52540">
    <property type="entry name" value="P-loop containing nucleoside triphosphate hydrolases"/>
    <property type="match status" value="1"/>
</dbReference>
<dbReference type="Gene3D" id="3.40.50.1110">
    <property type="entry name" value="SGNH hydrolase"/>
    <property type="match status" value="1"/>
</dbReference>
<evidence type="ECO:0000313" key="5">
    <source>
        <dbReference type="EMBL" id="KAJ6260312.1"/>
    </source>
</evidence>
<dbReference type="InterPro" id="IPR036514">
    <property type="entry name" value="SGNH_hydro_sf"/>
</dbReference>
<evidence type="ECO:0000256" key="1">
    <source>
        <dbReference type="ARBA" id="ARBA00022737"/>
    </source>
</evidence>
<dbReference type="Pfam" id="PF12796">
    <property type="entry name" value="Ank_2"/>
    <property type="match status" value="1"/>
</dbReference>
<dbReference type="InterPro" id="IPR027417">
    <property type="entry name" value="P-loop_NTPase"/>
</dbReference>
<dbReference type="PROSITE" id="PS50837">
    <property type="entry name" value="NACHT"/>
    <property type="match status" value="1"/>
</dbReference>
<feature type="repeat" description="ANK" evidence="2">
    <location>
        <begin position="753"/>
        <end position="782"/>
    </location>
</feature>
<evidence type="ECO:0000313" key="6">
    <source>
        <dbReference type="Proteomes" id="UP001221413"/>
    </source>
</evidence>
<feature type="repeat" description="ANK" evidence="2">
    <location>
        <begin position="682"/>
        <end position="715"/>
    </location>
</feature>
<dbReference type="PROSITE" id="PS50297">
    <property type="entry name" value="ANK_REP_REGION"/>
    <property type="match status" value="3"/>
</dbReference>
<proteinExistence type="predicted"/>
<evidence type="ECO:0000256" key="3">
    <source>
        <dbReference type="SAM" id="MobiDB-lite"/>
    </source>
</evidence>
<dbReference type="Pfam" id="PF24883">
    <property type="entry name" value="NPHP3_N"/>
    <property type="match status" value="1"/>
</dbReference>
<comment type="caution">
    <text evidence="5">The sequence shown here is derived from an EMBL/GenBank/DDBJ whole genome shotgun (WGS) entry which is preliminary data.</text>
</comment>
<dbReference type="SUPFAM" id="SSF48403">
    <property type="entry name" value="Ankyrin repeat"/>
    <property type="match status" value="1"/>
</dbReference>
<dbReference type="PANTHER" id="PTHR10039">
    <property type="entry name" value="AMELOGENIN"/>
    <property type="match status" value="1"/>
</dbReference>
<dbReference type="InterPro" id="IPR056884">
    <property type="entry name" value="NPHP3-like_N"/>
</dbReference>
<keyword evidence="1" id="KW-0677">Repeat</keyword>
<dbReference type="EMBL" id="JAQGDS010000005">
    <property type="protein sequence ID" value="KAJ6260312.1"/>
    <property type="molecule type" value="Genomic_DNA"/>
</dbReference>
<gene>
    <name evidence="5" type="ORF">Dda_4537</name>
</gene>
<dbReference type="PROSITE" id="PS50088">
    <property type="entry name" value="ANK_REPEAT"/>
    <property type="match status" value="3"/>
</dbReference>
<keyword evidence="6" id="KW-1185">Reference proteome</keyword>